<comment type="caution">
    <text evidence="7">The sequence shown here is derived from an EMBL/GenBank/DDBJ whole genome shotgun (WGS) entry which is preliminary data.</text>
</comment>
<feature type="compositionally biased region" description="Low complexity" evidence="4">
    <location>
        <begin position="372"/>
        <end position="397"/>
    </location>
</feature>
<dbReference type="Gene3D" id="3.30.1910.20">
    <property type="entry name" value="asparaginyl-tRNA synthetase, N-terminal domain"/>
    <property type="match status" value="1"/>
</dbReference>
<feature type="compositionally biased region" description="Polar residues" evidence="4">
    <location>
        <begin position="414"/>
        <end position="428"/>
    </location>
</feature>
<dbReference type="PANTHER" id="PTHR22990:SF15">
    <property type="entry name" value="F-BOX ONLY PROTEIN 10"/>
    <property type="match status" value="1"/>
</dbReference>
<evidence type="ECO:0000256" key="3">
    <source>
        <dbReference type="ARBA" id="ARBA00022786"/>
    </source>
</evidence>
<dbReference type="Proteomes" id="UP000603457">
    <property type="component" value="Unassembled WGS sequence"/>
</dbReference>
<keyword evidence="5" id="KW-1133">Transmembrane helix</keyword>
<keyword evidence="5" id="KW-0812">Transmembrane</keyword>
<gene>
    <name evidence="7" type="ORF">H6G74_05960</name>
</gene>
<dbReference type="PANTHER" id="PTHR22990">
    <property type="entry name" value="F-BOX ONLY PROTEIN"/>
    <property type="match status" value="1"/>
</dbReference>
<keyword evidence="2" id="KW-0677">Repeat</keyword>
<dbReference type="RefSeq" id="WP_190966799.1">
    <property type="nucleotide sequence ID" value="NZ_JACJTB010000004.1"/>
</dbReference>
<evidence type="ECO:0000259" key="6">
    <source>
        <dbReference type="Pfam" id="PF07602"/>
    </source>
</evidence>
<keyword evidence="3" id="KW-0833">Ubl conjugation pathway</keyword>
<dbReference type="Gene3D" id="2.160.20.10">
    <property type="entry name" value="Single-stranded right-handed beta-helix, Pectin lyase-like"/>
    <property type="match status" value="1"/>
</dbReference>
<name>A0ABR8FRU9_9NOSO</name>
<proteinExistence type="predicted"/>
<feature type="compositionally biased region" description="Low complexity" evidence="4">
    <location>
        <begin position="443"/>
        <end position="459"/>
    </location>
</feature>
<evidence type="ECO:0000256" key="1">
    <source>
        <dbReference type="ARBA" id="ARBA00004906"/>
    </source>
</evidence>
<sequence>MVSPNVSGQHYRLALKLITLDQPHQSLNLAIPIAFGYSLLLCMLGMGVASLTLLAINNSAVAQMPSLPNRMPLGERPISQVNVLFVNPSIGDDTTGNGSDRTPLKTITQALRVAQGNTVIMLAPGNYSEETGETFPLILRPGISIQGDAANKGSGITIQGGGLYLSRSYGGQNVTIVGANQTELTGVSVTNANPRGYGLWIESTNPVVSENTFTGSTQDGVAVSGNGAPTISKNYFYRNGANGITLSGSSQAKVQENIFQETGYGVNITQNAAPVVMGNQIQNNRSGILVQGKARPIIRNNVIADSKEDGLVAIAQAMPDLGNTTEAGGNEFRNNARYDINASAVQQAIAATGNTLTSNKITGKVDLNAPATTVVDNPQPTTPNTTISTIPTNPEITVSPTEVAPTPNPVAKLPTTTIKPKSPQQQLTPPRGGFPVPSSLVGNQPATNTPTTPTSQPASSQFNYVQIDRNTIEFTAPDSVIQPAPIPNTTISSGSAALLPVPDGNVPLGNTANLRKVPLPQTNTTTYTQSYLPPTNNTRYRVIVEVANEQEQELVKFVAPGAFSTIWKGRRVMQAGVFSNRYNADEMLKNLTNNGLRTIIEPLN</sequence>
<dbReference type="InterPro" id="IPR011050">
    <property type="entry name" value="Pectin_lyase_fold/virulence"/>
</dbReference>
<evidence type="ECO:0000313" key="8">
    <source>
        <dbReference type="Proteomes" id="UP000603457"/>
    </source>
</evidence>
<dbReference type="NCBIfam" id="TIGR03804">
    <property type="entry name" value="para_beta_helix"/>
    <property type="match status" value="3"/>
</dbReference>
<reference evidence="7 8" key="1">
    <citation type="journal article" date="2020" name="ISME J.">
        <title>Comparative genomics reveals insights into cyanobacterial evolution and habitat adaptation.</title>
        <authorList>
            <person name="Chen M.Y."/>
            <person name="Teng W.K."/>
            <person name="Zhao L."/>
            <person name="Hu C.X."/>
            <person name="Zhou Y.K."/>
            <person name="Han B.P."/>
            <person name="Song L.R."/>
            <person name="Shu W.S."/>
        </authorList>
    </citation>
    <scope>NUCLEOTIDE SEQUENCE [LARGE SCALE GENOMIC DNA]</scope>
    <source>
        <strain evidence="7 8">FACHB-130</strain>
    </source>
</reference>
<dbReference type="Pfam" id="PF07602">
    <property type="entry name" value="DUF1565"/>
    <property type="match status" value="1"/>
</dbReference>
<evidence type="ECO:0000256" key="5">
    <source>
        <dbReference type="SAM" id="Phobius"/>
    </source>
</evidence>
<feature type="transmembrane region" description="Helical" evidence="5">
    <location>
        <begin position="29"/>
        <end position="56"/>
    </location>
</feature>
<protein>
    <submittedName>
        <fullName evidence="7">DUF1565 domain-containing protein</fullName>
    </submittedName>
</protein>
<feature type="domain" description="DUF1565" evidence="6">
    <location>
        <begin position="90"/>
        <end position="357"/>
    </location>
</feature>
<dbReference type="SUPFAM" id="SSF51126">
    <property type="entry name" value="Pectin lyase-like"/>
    <property type="match status" value="1"/>
</dbReference>
<keyword evidence="8" id="KW-1185">Reference proteome</keyword>
<evidence type="ECO:0000256" key="4">
    <source>
        <dbReference type="SAM" id="MobiDB-lite"/>
    </source>
</evidence>
<organism evidence="7 8">
    <name type="scientific">Nostoc spongiaeforme FACHB-130</name>
    <dbReference type="NCBI Taxonomy" id="1357510"/>
    <lineage>
        <taxon>Bacteria</taxon>
        <taxon>Bacillati</taxon>
        <taxon>Cyanobacteriota</taxon>
        <taxon>Cyanophyceae</taxon>
        <taxon>Nostocales</taxon>
        <taxon>Nostocaceae</taxon>
        <taxon>Nostoc</taxon>
    </lineage>
</organism>
<dbReference type="InterPro" id="IPR012334">
    <property type="entry name" value="Pectin_lyas_fold"/>
</dbReference>
<evidence type="ECO:0000313" key="7">
    <source>
        <dbReference type="EMBL" id="MBD2593874.1"/>
    </source>
</evidence>
<evidence type="ECO:0000256" key="2">
    <source>
        <dbReference type="ARBA" id="ARBA00022737"/>
    </source>
</evidence>
<feature type="region of interest" description="Disordered" evidence="4">
    <location>
        <begin position="372"/>
        <end position="459"/>
    </location>
</feature>
<dbReference type="InterPro" id="IPR011459">
    <property type="entry name" value="DUF1565"/>
</dbReference>
<dbReference type="EMBL" id="JACJTB010000004">
    <property type="protein sequence ID" value="MBD2593874.1"/>
    <property type="molecule type" value="Genomic_DNA"/>
</dbReference>
<accession>A0ABR8FRU9</accession>
<dbReference type="InterPro" id="IPR051550">
    <property type="entry name" value="SCF-Subunits/Alg-Epimerases"/>
</dbReference>
<dbReference type="SMART" id="SM00710">
    <property type="entry name" value="PbH1"/>
    <property type="match status" value="5"/>
</dbReference>
<dbReference type="InterPro" id="IPR006626">
    <property type="entry name" value="PbH1"/>
</dbReference>
<comment type="pathway">
    <text evidence="1">Protein modification; protein ubiquitination.</text>
</comment>
<dbReference type="InterPro" id="IPR022441">
    <property type="entry name" value="Para_beta_helix_rpt-2"/>
</dbReference>
<keyword evidence="5" id="KW-0472">Membrane</keyword>